<organism evidence="1 2">
    <name type="scientific">Aedes aegypti</name>
    <name type="common">Yellowfever mosquito</name>
    <name type="synonym">Culex aegypti</name>
    <dbReference type="NCBI Taxonomy" id="7159"/>
    <lineage>
        <taxon>Eukaryota</taxon>
        <taxon>Metazoa</taxon>
        <taxon>Ecdysozoa</taxon>
        <taxon>Arthropoda</taxon>
        <taxon>Hexapoda</taxon>
        <taxon>Insecta</taxon>
        <taxon>Pterygota</taxon>
        <taxon>Neoptera</taxon>
        <taxon>Endopterygota</taxon>
        <taxon>Diptera</taxon>
        <taxon>Nematocera</taxon>
        <taxon>Culicoidea</taxon>
        <taxon>Culicidae</taxon>
        <taxon>Culicinae</taxon>
        <taxon>Aedini</taxon>
        <taxon>Aedes</taxon>
        <taxon>Stegomyia</taxon>
    </lineage>
</organism>
<dbReference type="PANTHER" id="PTHR21398:SF21">
    <property type="entry name" value="AGAP004005-PA"/>
    <property type="match status" value="1"/>
</dbReference>
<dbReference type="EnsemblMetazoa" id="AAEL023917-RA">
    <property type="protein sequence ID" value="AAEL023917-PA"/>
    <property type="gene ID" value="AAEL023917"/>
</dbReference>
<evidence type="ECO:0000313" key="2">
    <source>
        <dbReference type="Proteomes" id="UP000008820"/>
    </source>
</evidence>
<dbReference type="AlphaFoldDB" id="A0A6I8U1V3"/>
<gene>
    <name evidence="1" type="primary">110678612</name>
</gene>
<sequence>MQPNRKSYPFGLLAVHLLFASALALNGESASGTDEGRFFFHGKPILIMPPTAPTRHQLISGIGIPLGTPESITTGWVIKAQYFLPTKVDDYKPVYLEGWNDTRRSFEKREAATNAPDAEHYEAYTAKDVQVDVEPLPEKLDNGAGDEDDYFEDGGDDYWLDAEEEKSYETVSQMMPPSNLESKMSDGYNADSSRWMAYKSMEYLGEQYGSGGRECVLRSICEAASAEFTHTGGVFAELLHIVFTPSSTSEPPSEHSDNEYYRAEQLGREGAPCHLVFHECRNSLLDVFTGIHDPETNSLKVAHEKVLRSFMK</sequence>
<dbReference type="InterPro" id="IPR006631">
    <property type="entry name" value="DM4_12"/>
</dbReference>
<dbReference type="InParanoid" id="A0A6I8U1V3"/>
<reference evidence="1" key="2">
    <citation type="submission" date="2020-05" db="UniProtKB">
        <authorList>
            <consortium name="EnsemblMetazoa"/>
        </authorList>
    </citation>
    <scope>IDENTIFICATION</scope>
    <source>
        <strain evidence="1">LVP_AGWG</strain>
    </source>
</reference>
<dbReference type="PANTHER" id="PTHR21398">
    <property type="entry name" value="AGAP007094-PA"/>
    <property type="match status" value="1"/>
</dbReference>
<protein>
    <submittedName>
        <fullName evidence="1">Uncharacterized protein</fullName>
    </submittedName>
</protein>
<reference evidence="1 2" key="1">
    <citation type="submission" date="2017-06" db="EMBL/GenBank/DDBJ databases">
        <title>Aedes aegypti genome working group (AGWG) sequencing and assembly.</title>
        <authorList>
            <consortium name="Aedes aegypti Genome Working Group (AGWG)"/>
            <person name="Matthews B.J."/>
        </authorList>
    </citation>
    <scope>NUCLEOTIDE SEQUENCE [LARGE SCALE GENOMIC DNA]</scope>
    <source>
        <strain evidence="1 2">LVP_AGWG</strain>
    </source>
</reference>
<proteinExistence type="predicted"/>
<dbReference type="Proteomes" id="UP000008820">
    <property type="component" value="Chromosome 3"/>
</dbReference>
<accession>A0A6I8U1V3</accession>
<dbReference type="SMART" id="SM00718">
    <property type="entry name" value="DM4_12"/>
    <property type="match status" value="1"/>
</dbReference>
<keyword evidence="2" id="KW-1185">Reference proteome</keyword>
<dbReference type="OrthoDB" id="8186940at2759"/>
<dbReference type="Pfam" id="PF07841">
    <property type="entry name" value="DM4_12"/>
    <property type="match status" value="1"/>
</dbReference>
<evidence type="ECO:0000313" key="1">
    <source>
        <dbReference type="EnsemblMetazoa" id="AAEL023917-PA"/>
    </source>
</evidence>
<name>A0A6I8U1V3_AEDAE</name>